<evidence type="ECO:0000313" key="2">
    <source>
        <dbReference type="Proteomes" id="UP000594638"/>
    </source>
</evidence>
<protein>
    <submittedName>
        <fullName evidence="1">Uncharacterized protein</fullName>
    </submittedName>
</protein>
<evidence type="ECO:0000313" key="1">
    <source>
        <dbReference type="EMBL" id="CAA2985881.1"/>
    </source>
</evidence>
<dbReference type="EMBL" id="CACTIH010003831">
    <property type="protein sequence ID" value="CAA2985881.1"/>
    <property type="molecule type" value="Genomic_DNA"/>
</dbReference>
<gene>
    <name evidence="1" type="ORF">OLEA9_A074313</name>
</gene>
<accession>A0A8S0RZX2</accession>
<dbReference type="Gramene" id="OE9A074313T1">
    <property type="protein sequence ID" value="OE9A074313C1"/>
    <property type="gene ID" value="OE9A074313"/>
</dbReference>
<reference evidence="1 2" key="1">
    <citation type="submission" date="2019-12" db="EMBL/GenBank/DDBJ databases">
        <authorList>
            <person name="Alioto T."/>
            <person name="Alioto T."/>
            <person name="Gomez Garrido J."/>
        </authorList>
    </citation>
    <scope>NUCLEOTIDE SEQUENCE [LARGE SCALE GENOMIC DNA]</scope>
</reference>
<organism evidence="1 2">
    <name type="scientific">Olea europaea subsp. europaea</name>
    <dbReference type="NCBI Taxonomy" id="158383"/>
    <lineage>
        <taxon>Eukaryota</taxon>
        <taxon>Viridiplantae</taxon>
        <taxon>Streptophyta</taxon>
        <taxon>Embryophyta</taxon>
        <taxon>Tracheophyta</taxon>
        <taxon>Spermatophyta</taxon>
        <taxon>Magnoliopsida</taxon>
        <taxon>eudicotyledons</taxon>
        <taxon>Gunneridae</taxon>
        <taxon>Pentapetalae</taxon>
        <taxon>asterids</taxon>
        <taxon>lamiids</taxon>
        <taxon>Lamiales</taxon>
        <taxon>Oleaceae</taxon>
        <taxon>Oleeae</taxon>
        <taxon>Olea</taxon>
    </lineage>
</organism>
<dbReference type="Proteomes" id="UP000594638">
    <property type="component" value="Unassembled WGS sequence"/>
</dbReference>
<sequence>MSKFAVCTRIWGASAESYIKWIQLNVFMSIHVFIDTFTFIPCPKPLCMLSIHGLYCSPGHRSVVQRTGVRLSHALLAVQCGGSIPETWNWTPCRCSVQTALVS</sequence>
<dbReference type="AlphaFoldDB" id="A0A8S0RZX2"/>
<proteinExistence type="predicted"/>
<keyword evidence="2" id="KW-1185">Reference proteome</keyword>
<comment type="caution">
    <text evidence="1">The sequence shown here is derived from an EMBL/GenBank/DDBJ whole genome shotgun (WGS) entry which is preliminary data.</text>
</comment>
<name>A0A8S0RZX2_OLEEU</name>